<reference evidence="1 2" key="1">
    <citation type="journal article" date="2020" name="BMC Genomics">
        <title>Intraspecific diversification of the crop wild relative Brassica cretica Lam. using demographic model selection.</title>
        <authorList>
            <person name="Kioukis A."/>
            <person name="Michalopoulou V.A."/>
            <person name="Briers L."/>
            <person name="Pirintsos S."/>
            <person name="Studholme D.J."/>
            <person name="Pavlidis P."/>
            <person name="Sarris P.F."/>
        </authorList>
    </citation>
    <scope>NUCLEOTIDE SEQUENCE [LARGE SCALE GENOMIC DNA]</scope>
    <source>
        <strain evidence="2">cv. PFS-1207/04</strain>
    </source>
</reference>
<proteinExistence type="predicted"/>
<sequence>MVDCNGELACLWQDFDVEKKIWCAMIALDKVGVEIHGRVQWRADLKEALVGGIKLRFELVGGTFIEIELANILDSTPIARKSICLSVGG</sequence>
<keyword evidence="2" id="KW-1185">Reference proteome</keyword>
<evidence type="ECO:0000313" key="1">
    <source>
        <dbReference type="EMBL" id="KAF3576938.1"/>
    </source>
</evidence>
<protein>
    <recommendedName>
        <fullName evidence="3">DUF4283 domain-containing protein</fullName>
    </recommendedName>
</protein>
<organism evidence="1 2">
    <name type="scientific">Brassica cretica</name>
    <name type="common">Mustard</name>
    <dbReference type="NCBI Taxonomy" id="69181"/>
    <lineage>
        <taxon>Eukaryota</taxon>
        <taxon>Viridiplantae</taxon>
        <taxon>Streptophyta</taxon>
        <taxon>Embryophyta</taxon>
        <taxon>Tracheophyta</taxon>
        <taxon>Spermatophyta</taxon>
        <taxon>Magnoliopsida</taxon>
        <taxon>eudicotyledons</taxon>
        <taxon>Gunneridae</taxon>
        <taxon>Pentapetalae</taxon>
        <taxon>rosids</taxon>
        <taxon>malvids</taxon>
        <taxon>Brassicales</taxon>
        <taxon>Brassicaceae</taxon>
        <taxon>Brassiceae</taxon>
        <taxon>Brassica</taxon>
    </lineage>
</organism>
<evidence type="ECO:0000313" key="2">
    <source>
        <dbReference type="Proteomes" id="UP000266723"/>
    </source>
</evidence>
<evidence type="ECO:0008006" key="3">
    <source>
        <dbReference type="Google" id="ProtNLM"/>
    </source>
</evidence>
<accession>A0ABQ7DFK8</accession>
<name>A0ABQ7DFK8_BRACR</name>
<dbReference type="EMBL" id="QGKV02000649">
    <property type="protein sequence ID" value="KAF3576938.1"/>
    <property type="molecule type" value="Genomic_DNA"/>
</dbReference>
<comment type="caution">
    <text evidence="1">The sequence shown here is derived from an EMBL/GenBank/DDBJ whole genome shotgun (WGS) entry which is preliminary data.</text>
</comment>
<gene>
    <name evidence="1" type="ORF">DY000_02033030</name>
</gene>
<dbReference type="Proteomes" id="UP000266723">
    <property type="component" value="Unassembled WGS sequence"/>
</dbReference>